<feature type="compositionally biased region" description="Low complexity" evidence="1">
    <location>
        <begin position="115"/>
        <end position="128"/>
    </location>
</feature>
<organism evidence="3 4">
    <name type="scientific">Physocladia obscura</name>
    <dbReference type="NCBI Taxonomy" id="109957"/>
    <lineage>
        <taxon>Eukaryota</taxon>
        <taxon>Fungi</taxon>
        <taxon>Fungi incertae sedis</taxon>
        <taxon>Chytridiomycota</taxon>
        <taxon>Chytridiomycota incertae sedis</taxon>
        <taxon>Chytridiomycetes</taxon>
        <taxon>Chytridiales</taxon>
        <taxon>Chytriomycetaceae</taxon>
        <taxon>Physocladia</taxon>
    </lineage>
</organism>
<reference evidence="3" key="1">
    <citation type="submission" date="2020-05" db="EMBL/GenBank/DDBJ databases">
        <title>Phylogenomic resolution of chytrid fungi.</title>
        <authorList>
            <person name="Stajich J.E."/>
            <person name="Amses K."/>
            <person name="Simmons R."/>
            <person name="Seto K."/>
            <person name="Myers J."/>
            <person name="Bonds A."/>
            <person name="Quandt C.A."/>
            <person name="Barry K."/>
            <person name="Liu P."/>
            <person name="Grigoriev I."/>
            <person name="Longcore J.E."/>
            <person name="James T.Y."/>
        </authorList>
    </citation>
    <scope>NUCLEOTIDE SEQUENCE</scope>
    <source>
        <strain evidence="3">JEL0513</strain>
    </source>
</reference>
<dbReference type="InterPro" id="IPR038765">
    <property type="entry name" value="Papain-like_cys_pep_sf"/>
</dbReference>
<dbReference type="EMBL" id="JADGJH010001089">
    <property type="protein sequence ID" value="KAJ3119169.1"/>
    <property type="molecule type" value="Genomic_DNA"/>
</dbReference>
<comment type="caution">
    <text evidence="3">The sequence shown here is derived from an EMBL/GenBank/DDBJ whole genome shotgun (WGS) entry which is preliminary data.</text>
</comment>
<feature type="region of interest" description="Disordered" evidence="1">
    <location>
        <begin position="47"/>
        <end position="96"/>
    </location>
</feature>
<evidence type="ECO:0000313" key="3">
    <source>
        <dbReference type="EMBL" id="KAJ3119169.1"/>
    </source>
</evidence>
<evidence type="ECO:0000313" key="4">
    <source>
        <dbReference type="Proteomes" id="UP001211907"/>
    </source>
</evidence>
<keyword evidence="4" id="KW-1185">Reference proteome</keyword>
<dbReference type="Proteomes" id="UP001211907">
    <property type="component" value="Unassembled WGS sequence"/>
</dbReference>
<feature type="compositionally biased region" description="Low complexity" evidence="1">
    <location>
        <begin position="1"/>
        <end position="11"/>
    </location>
</feature>
<dbReference type="PANTHER" id="PTHR46333">
    <property type="entry name" value="CYTOKINESIS PROTEIN 3"/>
    <property type="match status" value="1"/>
</dbReference>
<feature type="region of interest" description="Disordered" evidence="1">
    <location>
        <begin position="1"/>
        <end position="24"/>
    </location>
</feature>
<feature type="compositionally biased region" description="Polar residues" evidence="1">
    <location>
        <begin position="47"/>
        <end position="64"/>
    </location>
</feature>
<evidence type="ECO:0000256" key="1">
    <source>
        <dbReference type="SAM" id="MobiDB-lite"/>
    </source>
</evidence>
<dbReference type="SUPFAM" id="SSF54001">
    <property type="entry name" value="Cysteine proteinases"/>
    <property type="match status" value="1"/>
</dbReference>
<feature type="compositionally biased region" description="Basic and acidic residues" evidence="1">
    <location>
        <begin position="12"/>
        <end position="22"/>
    </location>
</feature>
<dbReference type="InterPro" id="IPR052557">
    <property type="entry name" value="CAP/Cytokinesis_protein"/>
</dbReference>
<gene>
    <name evidence="3" type="ORF">HK100_000437</name>
</gene>
<dbReference type="InterPro" id="IPR002931">
    <property type="entry name" value="Transglutaminase-like"/>
</dbReference>
<accession>A0AAD5SZV9</accession>
<name>A0AAD5SZV9_9FUNG</name>
<evidence type="ECO:0000259" key="2">
    <source>
        <dbReference type="Pfam" id="PF01841"/>
    </source>
</evidence>
<dbReference type="GO" id="GO:0005737">
    <property type="term" value="C:cytoplasm"/>
    <property type="evidence" value="ECO:0007669"/>
    <property type="project" value="TreeGrafter"/>
</dbReference>
<dbReference type="PANTHER" id="PTHR46333:SF2">
    <property type="entry name" value="CYTOKINESIS PROTEIN 3"/>
    <property type="match status" value="1"/>
</dbReference>
<dbReference type="Gene3D" id="3.10.620.30">
    <property type="match status" value="1"/>
</dbReference>
<protein>
    <recommendedName>
        <fullName evidence="2">Transglutaminase-like domain-containing protein</fullName>
    </recommendedName>
</protein>
<dbReference type="Pfam" id="PF01841">
    <property type="entry name" value="Transglut_core"/>
    <property type="match status" value="1"/>
</dbReference>
<feature type="compositionally biased region" description="Pro residues" evidence="1">
    <location>
        <begin position="156"/>
        <end position="168"/>
    </location>
</feature>
<proteinExistence type="predicted"/>
<feature type="region of interest" description="Disordered" evidence="1">
    <location>
        <begin position="115"/>
        <end position="200"/>
    </location>
</feature>
<dbReference type="AlphaFoldDB" id="A0AAD5SZV9"/>
<sequence>MRRIPQQQKQEQLPKPKPRAETRLAMPVIVDGGATDSARAAALIARFNQNNRNDSSSNTYTTASKPFIQDSNPPTTFRSSPPPIPPKPSIVGFAPTNSYSKPNIKIDNETIESLNNNNLNKKSSQNSLFVPPRPASRPISSPDIDSRVTQNNQSKPPFPQRPVIPPRPTTVRPKSSSDADFSDISPQIPAKPAFSGSLKPPVPFRPPLTLPSRPSSFVSTAATLSDDEFYSDYANWHPAMIKMKNYRESQQRSRRRISNYLSLPDEHRFAPVDSYAIACPEHLTLNLETLREYLVFPFEDDLDIVRAVFCWVANNIIYDVAGFLSRNLSSQSPEDVIKSRTSVCEGYAALFHALLPPHIKSWKMHGAARGVTMNPGDAHTKLQAHAWNAVEINGETRFIECTWAAGGVSGTEFTKFYQPVHFFCIPPENFLFMHWSEPDVLGIDEWISIVNMGPMAAANDRFRVLRDNGVRGRELLSLVEIWDDYLEITVEGDDYENVEHGGDTLVVAGKILGGALKPVQEGNESKLGWIRDPPYRNTCQAVDFQSNMLPHVQRSTRVAGKMEFTIRGYCPPGDSICQIMSMKRPDKNQTVHQTFKLDLIASFRVMNHGSGSHSAPPKSYFHDLNPLEPLEGTLRVGERIQFKAEGNVKQAAIVDPHKKLKNMHRDHNGVWVLDLYIDTRGEWCLASGDSYSYSFSAIYNAI</sequence>
<feature type="domain" description="Transglutaminase-like" evidence="2">
    <location>
        <begin position="299"/>
        <end position="392"/>
    </location>
</feature>